<proteinExistence type="predicted"/>
<feature type="region of interest" description="Disordered" evidence="1">
    <location>
        <begin position="1"/>
        <end position="31"/>
    </location>
</feature>
<dbReference type="Proteomes" id="UP001314229">
    <property type="component" value="Unassembled WGS sequence"/>
</dbReference>
<organism evidence="2 3">
    <name type="scientific">Scomber scombrus</name>
    <name type="common">Atlantic mackerel</name>
    <name type="synonym">Scomber vernalis</name>
    <dbReference type="NCBI Taxonomy" id="13677"/>
    <lineage>
        <taxon>Eukaryota</taxon>
        <taxon>Metazoa</taxon>
        <taxon>Chordata</taxon>
        <taxon>Craniata</taxon>
        <taxon>Vertebrata</taxon>
        <taxon>Euteleostomi</taxon>
        <taxon>Actinopterygii</taxon>
        <taxon>Neopterygii</taxon>
        <taxon>Teleostei</taxon>
        <taxon>Neoteleostei</taxon>
        <taxon>Acanthomorphata</taxon>
        <taxon>Pelagiaria</taxon>
        <taxon>Scombriformes</taxon>
        <taxon>Scombridae</taxon>
        <taxon>Scomber</taxon>
    </lineage>
</organism>
<evidence type="ECO:0000256" key="1">
    <source>
        <dbReference type="SAM" id="MobiDB-lite"/>
    </source>
</evidence>
<sequence length="65" mass="7313">MGNRRADLRVHIEPVRGRRRSRTGGFSSSSPLKESYTFLLQKRAVFNRDSSSDGDRASDEDDAVV</sequence>
<evidence type="ECO:0000313" key="2">
    <source>
        <dbReference type="EMBL" id="CAK6951994.1"/>
    </source>
</evidence>
<gene>
    <name evidence="2" type="ORF">FSCOSCO3_A010008</name>
</gene>
<keyword evidence="3" id="KW-1185">Reference proteome</keyword>
<protein>
    <submittedName>
        <fullName evidence="2">Uncharacterized protein</fullName>
    </submittedName>
</protein>
<accession>A0AAV1N090</accession>
<reference evidence="2 3" key="1">
    <citation type="submission" date="2024-01" db="EMBL/GenBank/DDBJ databases">
        <authorList>
            <person name="Alioto T."/>
            <person name="Alioto T."/>
            <person name="Gomez Garrido J."/>
        </authorList>
    </citation>
    <scope>NUCLEOTIDE SEQUENCE [LARGE SCALE GENOMIC DNA]</scope>
</reference>
<name>A0AAV1N090_SCOSC</name>
<dbReference type="AlphaFoldDB" id="A0AAV1N090"/>
<evidence type="ECO:0000313" key="3">
    <source>
        <dbReference type="Proteomes" id="UP001314229"/>
    </source>
</evidence>
<feature type="compositionally biased region" description="Basic and acidic residues" evidence="1">
    <location>
        <begin position="1"/>
        <end position="16"/>
    </location>
</feature>
<dbReference type="EMBL" id="CAWUFR010000008">
    <property type="protein sequence ID" value="CAK6951994.1"/>
    <property type="molecule type" value="Genomic_DNA"/>
</dbReference>
<comment type="caution">
    <text evidence="2">The sequence shown here is derived from an EMBL/GenBank/DDBJ whole genome shotgun (WGS) entry which is preliminary data.</text>
</comment>